<dbReference type="EMBL" id="LNYW01000016">
    <property type="protein sequence ID" value="KTD65072.1"/>
    <property type="molecule type" value="Genomic_DNA"/>
</dbReference>
<evidence type="ECO:0000313" key="2">
    <source>
        <dbReference type="Proteomes" id="UP000054600"/>
    </source>
</evidence>
<protein>
    <submittedName>
        <fullName evidence="1">Uncharacterized protein</fullName>
    </submittedName>
</protein>
<dbReference type="eggNOG" id="ENOG5033CMR">
    <property type="taxonomic scope" value="Bacteria"/>
</dbReference>
<sequence length="90" mass="9930">MNELDILNLFYDEMKAQSITREQVFLSIEGEAAAALSEKLGVPVSVEEAQKLAGVCIANEWLERTTADVEFKYLSLTEAGLQMVLANAYS</sequence>
<reference evidence="1 2" key="1">
    <citation type="submission" date="2015-11" db="EMBL/GenBank/DDBJ databases">
        <title>Genomic analysis of 38 Legionella species identifies large and diverse effector repertoires.</title>
        <authorList>
            <person name="Burstein D."/>
            <person name="Amaro F."/>
            <person name="Zusman T."/>
            <person name="Lifshitz Z."/>
            <person name="Cohen O."/>
            <person name="Gilbert J.A."/>
            <person name="Pupko T."/>
            <person name="Shuman H.A."/>
            <person name="Segal G."/>
        </authorList>
    </citation>
    <scope>NUCLEOTIDE SEQUENCE [LARGE SCALE GENOMIC DNA]</scope>
    <source>
        <strain evidence="1 2">ATCC 49655</strain>
    </source>
</reference>
<keyword evidence="2" id="KW-1185">Reference proteome</keyword>
<dbReference type="STRING" id="1122169.Lsha_0441"/>
<dbReference type="PATRIC" id="fig|1122169.6.peg.503"/>
<gene>
    <name evidence="1" type="ORF">Lsha_0441</name>
</gene>
<name>A0A0W0Z7G9_9GAMM</name>
<dbReference type="OrthoDB" id="6402546at2"/>
<dbReference type="RefSeq" id="WP_018578446.1">
    <property type="nucleotide sequence ID" value="NZ_KB892435.1"/>
</dbReference>
<proteinExistence type="predicted"/>
<accession>A0A0W0Z7G9</accession>
<comment type="caution">
    <text evidence="1">The sequence shown here is derived from an EMBL/GenBank/DDBJ whole genome shotgun (WGS) entry which is preliminary data.</text>
</comment>
<organism evidence="1 2">
    <name type="scientific">Legionella shakespearei DSM 23087</name>
    <dbReference type="NCBI Taxonomy" id="1122169"/>
    <lineage>
        <taxon>Bacteria</taxon>
        <taxon>Pseudomonadati</taxon>
        <taxon>Pseudomonadota</taxon>
        <taxon>Gammaproteobacteria</taxon>
        <taxon>Legionellales</taxon>
        <taxon>Legionellaceae</taxon>
        <taxon>Legionella</taxon>
    </lineage>
</organism>
<evidence type="ECO:0000313" key="1">
    <source>
        <dbReference type="EMBL" id="KTD65072.1"/>
    </source>
</evidence>
<dbReference type="AlphaFoldDB" id="A0A0W0Z7G9"/>
<dbReference type="Proteomes" id="UP000054600">
    <property type="component" value="Unassembled WGS sequence"/>
</dbReference>